<comment type="caution">
    <text evidence="2">The sequence shown here is derived from an EMBL/GenBank/DDBJ whole genome shotgun (WGS) entry which is preliminary data.</text>
</comment>
<dbReference type="SUPFAM" id="SSF51971">
    <property type="entry name" value="Nucleotide-binding domain"/>
    <property type="match status" value="2"/>
</dbReference>
<dbReference type="InterPro" id="IPR036188">
    <property type="entry name" value="FAD/NAD-bd_sf"/>
</dbReference>
<gene>
    <name evidence="2" type="ORF">FYJ68_08640</name>
</gene>
<dbReference type="GO" id="GO:0051539">
    <property type="term" value="F:4 iron, 4 sulfur cluster binding"/>
    <property type="evidence" value="ECO:0007669"/>
    <property type="project" value="InterPro"/>
</dbReference>
<dbReference type="InterPro" id="IPR023753">
    <property type="entry name" value="FAD/NAD-binding_dom"/>
</dbReference>
<dbReference type="PANTHER" id="PTHR42783:SF3">
    <property type="entry name" value="GLUTAMATE SYNTHASE [NADPH] SMALL CHAIN-RELATED"/>
    <property type="match status" value="1"/>
</dbReference>
<dbReference type="Pfam" id="PF14691">
    <property type="entry name" value="Fer4_20"/>
    <property type="match status" value="1"/>
</dbReference>
<dbReference type="PRINTS" id="PR00419">
    <property type="entry name" value="ADXRDTASE"/>
</dbReference>
<proteinExistence type="predicted"/>
<protein>
    <submittedName>
        <fullName evidence="2">FAD-dependent oxidoreductase</fullName>
    </submittedName>
</protein>
<dbReference type="Proteomes" id="UP000469325">
    <property type="component" value="Unassembled WGS sequence"/>
</dbReference>
<feature type="domain" description="NADH-ubiquinone oxidoreductase 51kDa subunit iron-sulphur binding" evidence="1">
    <location>
        <begin position="37"/>
        <end position="82"/>
    </location>
</feature>
<dbReference type="InterPro" id="IPR028261">
    <property type="entry name" value="DPD_II"/>
</dbReference>
<dbReference type="Gene3D" id="1.10.1060.10">
    <property type="entry name" value="Alpha-helical ferredoxin"/>
    <property type="match status" value="1"/>
</dbReference>
<name>A0A6N7XC57_9ACTN</name>
<dbReference type="SUPFAM" id="SSF46548">
    <property type="entry name" value="alpha-helical ferredoxin"/>
    <property type="match status" value="1"/>
</dbReference>
<dbReference type="SMART" id="SM00928">
    <property type="entry name" value="NADH_4Fe-4S"/>
    <property type="match status" value="1"/>
</dbReference>
<dbReference type="InterPro" id="IPR009051">
    <property type="entry name" value="Helical_ferredxn"/>
</dbReference>
<dbReference type="NCBIfam" id="NF009410">
    <property type="entry name" value="PRK12771.1"/>
    <property type="match status" value="1"/>
</dbReference>
<keyword evidence="3" id="KW-1185">Reference proteome</keyword>
<sequence length="609" mass="65966">MARMHVMERSEEQAIMDELHAAVGRRLAVSSLAPCPVEFTMAFVDMCSTQSCGKCTPCRVGLNTLRHRLSDVLRGRATMATLDGIERLARTIYLSSDCAIGYEAGAMALTAIQGFRDDFVHHVTYHACGFKQSEKVPCVSGCPAGVDIPGYISLVRAGRNTDAVRLIRKDNPLPMVCGLVCEHPCEMHCRRGMVDDPMNIRAIKRFACENMESDYRPVMAEPTGRRVAVVGGGPAGLSCAYYLAVMGHKVTILEARRQLGGMLRYGIPSYRLPREELDGEIQWILDCGIEARTQTEVGGDELQALRRDYDAVYLAIGAHGDRKLGLPGEDSEGVESAVAMLRAIGDGDTPDFTGQRVCVIGGGNVAMDVARSSVRCGASKVNIVYRRRVQDMTAQDEEIAGAGEEGCELLELNAPVRIEADEAGHVCGLVVQPQIIGSFKGGRPSPRPADTGERTIPCDRVIVAIGQAIQSKPFEEAGVGCNRGRIVTDTDGRVPGMDGVFCGGDCQSGPATVIRAINAGKVAAGNIDNYLGYDHKVGVPVDIPPVEFRDVGPCGRSETKFREANERRHDFCQIEHGLSREEALQEASRCLCCDHFGFGAFRGGRELQW</sequence>
<dbReference type="SUPFAM" id="SSF140490">
    <property type="entry name" value="Nqo1C-terminal domain-like"/>
    <property type="match status" value="1"/>
</dbReference>
<evidence type="ECO:0000259" key="1">
    <source>
        <dbReference type="SMART" id="SM00928"/>
    </source>
</evidence>
<dbReference type="InterPro" id="IPR037207">
    <property type="entry name" value="Nuop51_4Fe4S-bd_sf"/>
</dbReference>
<dbReference type="Gene3D" id="3.50.50.60">
    <property type="entry name" value="FAD/NAD(P)-binding domain"/>
    <property type="match status" value="2"/>
</dbReference>
<accession>A0A6N7XC57</accession>
<evidence type="ECO:0000313" key="3">
    <source>
        <dbReference type="Proteomes" id="UP000469325"/>
    </source>
</evidence>
<dbReference type="InterPro" id="IPR019575">
    <property type="entry name" value="Nuop51_4Fe4S-bd"/>
</dbReference>
<dbReference type="GO" id="GO:0016491">
    <property type="term" value="F:oxidoreductase activity"/>
    <property type="evidence" value="ECO:0007669"/>
    <property type="project" value="InterPro"/>
</dbReference>
<dbReference type="AlphaFoldDB" id="A0A6N7XC57"/>
<evidence type="ECO:0000313" key="2">
    <source>
        <dbReference type="EMBL" id="MST73170.1"/>
    </source>
</evidence>
<reference evidence="2 3" key="1">
    <citation type="submission" date="2019-08" db="EMBL/GenBank/DDBJ databases">
        <title>In-depth cultivation of the pig gut microbiome towards novel bacterial diversity and tailored functional studies.</title>
        <authorList>
            <person name="Wylensek D."/>
            <person name="Hitch T.C.A."/>
            <person name="Clavel T."/>
        </authorList>
    </citation>
    <scope>NUCLEOTIDE SEQUENCE [LARGE SCALE GENOMIC DNA]</scope>
    <source>
        <strain evidence="2 3">CA-Schmier-601-WT-1</strain>
    </source>
</reference>
<dbReference type="PANTHER" id="PTHR42783">
    <property type="entry name" value="GLUTAMATE SYNTHASE [NADPH] SMALL CHAIN"/>
    <property type="match status" value="1"/>
</dbReference>
<dbReference type="Pfam" id="PF07992">
    <property type="entry name" value="Pyr_redox_2"/>
    <property type="match status" value="1"/>
</dbReference>
<organism evidence="2 3">
    <name type="scientific">Olsenella porci</name>
    <dbReference type="NCBI Taxonomy" id="2652279"/>
    <lineage>
        <taxon>Bacteria</taxon>
        <taxon>Bacillati</taxon>
        <taxon>Actinomycetota</taxon>
        <taxon>Coriobacteriia</taxon>
        <taxon>Coriobacteriales</taxon>
        <taxon>Atopobiaceae</taxon>
        <taxon>Olsenella</taxon>
    </lineage>
</organism>
<dbReference type="Gene3D" id="1.20.1440.230">
    <property type="entry name" value="NADH-ubiquinone oxidoreductase 51kDa subunit, iron-sulphur binding domain"/>
    <property type="match status" value="1"/>
</dbReference>
<dbReference type="EMBL" id="VUNC01000007">
    <property type="protein sequence ID" value="MST73170.1"/>
    <property type="molecule type" value="Genomic_DNA"/>
</dbReference>
<dbReference type="Pfam" id="PF10589">
    <property type="entry name" value="NADH_4Fe-4S"/>
    <property type="match status" value="1"/>
</dbReference>